<gene>
    <name evidence="1" type="ORF">RYS15_09440</name>
</gene>
<evidence type="ECO:0000313" key="2">
    <source>
        <dbReference type="Proteomes" id="UP001269819"/>
    </source>
</evidence>
<accession>A0ABU3VXA3</accession>
<dbReference type="RefSeq" id="WP_316973573.1">
    <property type="nucleotide sequence ID" value="NZ_JAWIIJ010000005.1"/>
</dbReference>
<reference evidence="1 2" key="1">
    <citation type="submission" date="2023-10" db="EMBL/GenBank/DDBJ databases">
        <title>Characteristics and mechanism of a salt-tolerant marine origin heterotrophic nitrifying- aerobic denitrifying bacteria Marinobacter xestospongiae HN1.</title>
        <authorList>
            <person name="Qi R."/>
        </authorList>
    </citation>
    <scope>NUCLEOTIDE SEQUENCE [LARGE SCALE GENOMIC DNA]</scope>
    <source>
        <strain evidence="1 2">HN1</strain>
    </source>
</reference>
<comment type="caution">
    <text evidence="1">The sequence shown here is derived from an EMBL/GenBank/DDBJ whole genome shotgun (WGS) entry which is preliminary data.</text>
</comment>
<dbReference type="SUPFAM" id="SSF48403">
    <property type="entry name" value="Ankyrin repeat"/>
    <property type="match status" value="1"/>
</dbReference>
<protein>
    <recommendedName>
        <fullName evidence="3">Ankyrin repeat domain-containing protein</fullName>
    </recommendedName>
</protein>
<evidence type="ECO:0008006" key="3">
    <source>
        <dbReference type="Google" id="ProtNLM"/>
    </source>
</evidence>
<proteinExistence type="predicted"/>
<dbReference type="Proteomes" id="UP001269819">
    <property type="component" value="Unassembled WGS sequence"/>
</dbReference>
<dbReference type="Gene3D" id="1.25.40.20">
    <property type="entry name" value="Ankyrin repeat-containing domain"/>
    <property type="match status" value="1"/>
</dbReference>
<evidence type="ECO:0000313" key="1">
    <source>
        <dbReference type="EMBL" id="MDV2078910.1"/>
    </source>
</evidence>
<organism evidence="1 2">
    <name type="scientific">Marinobacter xestospongiae</name>
    <dbReference type="NCBI Taxonomy" id="994319"/>
    <lineage>
        <taxon>Bacteria</taxon>
        <taxon>Pseudomonadati</taxon>
        <taxon>Pseudomonadota</taxon>
        <taxon>Gammaproteobacteria</taxon>
        <taxon>Pseudomonadales</taxon>
        <taxon>Marinobacteraceae</taxon>
        <taxon>Marinobacter</taxon>
    </lineage>
</organism>
<dbReference type="InterPro" id="IPR036770">
    <property type="entry name" value="Ankyrin_rpt-contain_sf"/>
</dbReference>
<sequence>MSGDKEFFADRLPKAVLEWFGRDVANDERYIFPIGETSPIGWGVVEDLFSYSDDVSSLFDDRGFFHIGSNIYGSSVCISLRKIDFGKVYYFDNEHRSSWEDSVFESFDSLDSDVAEYLEKRKAGKLGSGISGEDDYYFVAASLGEFFECCVVDSLEGSFELSSDEDSVYRAIENFDSDFLLRLVKGNPGWRNQFGATASELAAAEGYFNSLKLLVENGAGTDKCLRFARNNDQKDIVEYLLSRGV</sequence>
<name>A0ABU3VXA3_9GAMM</name>
<keyword evidence="2" id="KW-1185">Reference proteome</keyword>
<dbReference type="EMBL" id="JAWIIJ010000005">
    <property type="protein sequence ID" value="MDV2078910.1"/>
    <property type="molecule type" value="Genomic_DNA"/>
</dbReference>